<keyword evidence="7" id="KW-1185">Reference proteome</keyword>
<evidence type="ECO:0000256" key="3">
    <source>
        <dbReference type="ARBA" id="ARBA00022989"/>
    </source>
</evidence>
<organism evidence="6">
    <name type="scientific">Salvia splendens</name>
    <name type="common">Scarlet sage</name>
    <dbReference type="NCBI Taxonomy" id="180675"/>
    <lineage>
        <taxon>Eukaryota</taxon>
        <taxon>Viridiplantae</taxon>
        <taxon>Streptophyta</taxon>
        <taxon>Embryophyta</taxon>
        <taxon>Tracheophyta</taxon>
        <taxon>Spermatophyta</taxon>
        <taxon>Magnoliopsida</taxon>
        <taxon>eudicotyledons</taxon>
        <taxon>Gunneridae</taxon>
        <taxon>Pentapetalae</taxon>
        <taxon>asterids</taxon>
        <taxon>lamiids</taxon>
        <taxon>Lamiales</taxon>
        <taxon>Lamiaceae</taxon>
        <taxon>Nepetoideae</taxon>
        <taxon>Mentheae</taxon>
        <taxon>Salviinae</taxon>
        <taxon>Salvia</taxon>
        <taxon>Salvia subgen. Calosphace</taxon>
        <taxon>core Calosphace</taxon>
    </lineage>
</organism>
<reference evidence="6" key="1">
    <citation type="submission" date="2018-01" db="EMBL/GenBank/DDBJ databases">
        <authorList>
            <person name="Mao J.F."/>
        </authorList>
    </citation>
    <scope>NUCLEOTIDE SEQUENCE</scope>
    <source>
        <strain evidence="6">Huo1</strain>
        <tissue evidence="6">Leaf</tissue>
    </source>
</reference>
<dbReference type="EMBL" id="PNBA02000011">
    <property type="protein sequence ID" value="KAG6407678.1"/>
    <property type="molecule type" value="Genomic_DNA"/>
</dbReference>
<evidence type="ECO:0000256" key="4">
    <source>
        <dbReference type="ARBA" id="ARBA00023136"/>
    </source>
</evidence>
<comment type="subcellular location">
    <subcellularLocation>
        <location evidence="1">Membrane</location>
        <topology evidence="1">Multi-pass membrane protein</topology>
    </subcellularLocation>
</comment>
<dbReference type="Proteomes" id="UP000298416">
    <property type="component" value="Unassembled WGS sequence"/>
</dbReference>
<dbReference type="InterPro" id="IPR030184">
    <property type="entry name" value="WAT1-related"/>
</dbReference>
<accession>A0A8X8X6H8</accession>
<feature type="transmembrane region" description="Helical" evidence="5">
    <location>
        <begin position="368"/>
        <end position="389"/>
    </location>
</feature>
<feature type="transmembrane region" description="Helical" evidence="5">
    <location>
        <begin position="6"/>
        <end position="22"/>
    </location>
</feature>
<feature type="transmembrane region" description="Helical" evidence="5">
    <location>
        <begin position="137"/>
        <end position="160"/>
    </location>
</feature>
<evidence type="ECO:0000313" key="6">
    <source>
        <dbReference type="EMBL" id="KAG6407678.1"/>
    </source>
</evidence>
<gene>
    <name evidence="6" type="ORF">SASPL_130675</name>
</gene>
<feature type="transmembrane region" description="Helical" evidence="5">
    <location>
        <begin position="50"/>
        <end position="69"/>
    </location>
</feature>
<name>A0A8X8X6H8_SALSN</name>
<dbReference type="GO" id="GO:0022857">
    <property type="term" value="F:transmembrane transporter activity"/>
    <property type="evidence" value="ECO:0007669"/>
    <property type="project" value="InterPro"/>
</dbReference>
<dbReference type="SUPFAM" id="SSF103481">
    <property type="entry name" value="Multidrug resistance efflux transporter EmrE"/>
    <property type="match status" value="1"/>
</dbReference>
<evidence type="ECO:0000256" key="1">
    <source>
        <dbReference type="ARBA" id="ARBA00004141"/>
    </source>
</evidence>
<protein>
    <recommendedName>
        <fullName evidence="8">WAT1-related protein</fullName>
    </recommendedName>
</protein>
<reference evidence="6" key="2">
    <citation type="submission" date="2020-08" db="EMBL/GenBank/DDBJ databases">
        <title>Plant Genome Project.</title>
        <authorList>
            <person name="Zhang R.-G."/>
        </authorList>
    </citation>
    <scope>NUCLEOTIDE SEQUENCE</scope>
    <source>
        <strain evidence="6">Huo1</strain>
        <tissue evidence="6">Leaf</tissue>
    </source>
</reference>
<keyword evidence="2 5" id="KW-0812">Transmembrane</keyword>
<keyword evidence="3 5" id="KW-1133">Transmembrane helix</keyword>
<comment type="caution">
    <text evidence="6">The sequence shown here is derived from an EMBL/GenBank/DDBJ whole genome shotgun (WGS) entry which is preliminary data.</text>
</comment>
<keyword evidence="4 5" id="KW-0472">Membrane</keyword>
<proteinExistence type="predicted"/>
<dbReference type="GO" id="GO:0016020">
    <property type="term" value="C:membrane"/>
    <property type="evidence" value="ECO:0007669"/>
    <property type="project" value="InterPro"/>
</dbReference>
<evidence type="ECO:0000256" key="5">
    <source>
        <dbReference type="SAM" id="Phobius"/>
    </source>
</evidence>
<dbReference type="PANTHER" id="PTHR31218">
    <property type="entry name" value="WAT1-RELATED PROTEIN"/>
    <property type="match status" value="1"/>
</dbReference>
<evidence type="ECO:0008006" key="8">
    <source>
        <dbReference type="Google" id="ProtNLM"/>
    </source>
</evidence>
<sequence>MLLPTILYSAVAVVAIISIKIHHNKIYSGAIREEEELDRSPSIMKRVAEWYPVIAMVAIDTAFAVSNILLKKVVNDGIDHLVFITYRQSVSAIFLFPLAYFLERGSRPKLTFSILCNLFMSAGIRDTISVPPRHRIYVCDFSCAFLNLVPVLTFIMALPFGRFGEGEHKMQQRERQGGGRTSVRWWRGLTDRLQRGTVVPLPSRSSANGTTCVGASGRWEGEMDDWLGCLVCRDNLLVVLVPSPIAYRQEISVPVFHHRDHGLVQRPAGRRLDFFHRQASIRLGPREQIRHPNCPVFGKYMNNSTSIDDFSEQDKTSECGVQGMIGSGCASGHVVVCEETGPVFTAAFSPLVQIMAALYDVPVMHEQLHLGSVIGSVIVIVGLYIMLWGKDREMSHNQQKLVEGNEEMKISVP</sequence>
<dbReference type="AlphaFoldDB" id="A0A8X8X6H8"/>
<evidence type="ECO:0000313" key="7">
    <source>
        <dbReference type="Proteomes" id="UP000298416"/>
    </source>
</evidence>
<feature type="transmembrane region" description="Helical" evidence="5">
    <location>
        <begin position="81"/>
        <end position="102"/>
    </location>
</feature>
<evidence type="ECO:0000256" key="2">
    <source>
        <dbReference type="ARBA" id="ARBA00022692"/>
    </source>
</evidence>
<dbReference type="InterPro" id="IPR037185">
    <property type="entry name" value="EmrE-like"/>
</dbReference>